<feature type="transmembrane region" description="Helical" evidence="6">
    <location>
        <begin position="40"/>
        <end position="62"/>
    </location>
</feature>
<keyword evidence="4 6" id="KW-0472">Membrane</keyword>
<organism evidence="8 9">
    <name type="scientific">Ramalina farinacea</name>
    <dbReference type="NCBI Taxonomy" id="258253"/>
    <lineage>
        <taxon>Eukaryota</taxon>
        <taxon>Fungi</taxon>
        <taxon>Dikarya</taxon>
        <taxon>Ascomycota</taxon>
        <taxon>Pezizomycotina</taxon>
        <taxon>Lecanoromycetes</taxon>
        <taxon>OSLEUM clade</taxon>
        <taxon>Lecanoromycetidae</taxon>
        <taxon>Lecanorales</taxon>
        <taxon>Lecanorineae</taxon>
        <taxon>Ramalinaceae</taxon>
        <taxon>Ramalina</taxon>
    </lineage>
</organism>
<gene>
    <name evidence="8" type="ORF">OHK93_003298</name>
</gene>
<evidence type="ECO:0000256" key="5">
    <source>
        <dbReference type="ARBA" id="ARBA00038359"/>
    </source>
</evidence>
<evidence type="ECO:0000256" key="6">
    <source>
        <dbReference type="SAM" id="Phobius"/>
    </source>
</evidence>
<name>A0AA43QVJ3_9LECA</name>
<evidence type="ECO:0000256" key="4">
    <source>
        <dbReference type="ARBA" id="ARBA00023136"/>
    </source>
</evidence>
<proteinExistence type="inferred from homology"/>
<feature type="transmembrane region" description="Helical" evidence="6">
    <location>
        <begin position="6"/>
        <end position="28"/>
    </location>
</feature>
<keyword evidence="9" id="KW-1185">Reference proteome</keyword>
<evidence type="ECO:0000259" key="7">
    <source>
        <dbReference type="Pfam" id="PF20684"/>
    </source>
</evidence>
<evidence type="ECO:0000256" key="1">
    <source>
        <dbReference type="ARBA" id="ARBA00004141"/>
    </source>
</evidence>
<reference evidence="8" key="1">
    <citation type="journal article" date="2023" name="Genome Biol. Evol.">
        <title>First Whole Genome Sequence and Flow Cytometry Genome Size Data for the Lichen-Forming Fungus Ramalina farinacea (Ascomycota).</title>
        <authorList>
            <person name="Llewellyn T."/>
            <person name="Mian S."/>
            <person name="Hill R."/>
            <person name="Leitch I.J."/>
            <person name="Gaya E."/>
        </authorList>
    </citation>
    <scope>NUCLEOTIDE SEQUENCE</scope>
    <source>
        <strain evidence="8">LIQ254RAFAR</strain>
    </source>
</reference>
<dbReference type="PANTHER" id="PTHR33048">
    <property type="entry name" value="PTH11-LIKE INTEGRAL MEMBRANE PROTEIN (AFU_ORTHOLOGUE AFUA_5G11245)"/>
    <property type="match status" value="1"/>
</dbReference>
<dbReference type="InterPro" id="IPR052337">
    <property type="entry name" value="SAT4-like"/>
</dbReference>
<feature type="transmembrane region" description="Helical" evidence="6">
    <location>
        <begin position="82"/>
        <end position="106"/>
    </location>
</feature>
<dbReference type="AlphaFoldDB" id="A0AA43QVJ3"/>
<dbReference type="InterPro" id="IPR049326">
    <property type="entry name" value="Rhodopsin_dom_fungi"/>
</dbReference>
<feature type="transmembrane region" description="Helical" evidence="6">
    <location>
        <begin position="118"/>
        <end position="139"/>
    </location>
</feature>
<sequence length="277" mass="30758">MWAQVAFASSIIYATSISTIKMSIVLLYQRLFRTPKFVAATRAVAAAVLAWWIVVVIVQIFSCNPIKGQWDLSTPSKCISAAHFYVGVAVLNILTDVVLLLMPLPMIWRLQMSQLQKVTLSITFMTGTFVIVASIYRIVLVSQANREDPLWTFTYVAIWTSIEPSVGVICSCLPTLRPLLREIWAEGAKLRTATRSNAISIEQGGRPSLKSKGTLPPRVNASHHREWFKKVDHYSNLTGSNETAVTASNGGLDPERDDILLTAINIQHDVDVDREST</sequence>
<feature type="domain" description="Rhodopsin" evidence="7">
    <location>
        <begin position="5"/>
        <end position="181"/>
    </location>
</feature>
<dbReference type="GO" id="GO:0016020">
    <property type="term" value="C:membrane"/>
    <property type="evidence" value="ECO:0007669"/>
    <property type="project" value="UniProtKB-SubCell"/>
</dbReference>
<dbReference type="PANTHER" id="PTHR33048:SF163">
    <property type="entry name" value="INTEGRAL MEMBRANE PROTEIN (AFU_ORTHOLOGUE AFUA_8G05510)"/>
    <property type="match status" value="1"/>
</dbReference>
<comment type="subcellular location">
    <subcellularLocation>
        <location evidence="1">Membrane</location>
        <topology evidence="1">Multi-pass membrane protein</topology>
    </subcellularLocation>
</comment>
<evidence type="ECO:0000313" key="8">
    <source>
        <dbReference type="EMBL" id="MDI1492086.1"/>
    </source>
</evidence>
<dbReference type="Proteomes" id="UP001161017">
    <property type="component" value="Unassembled WGS sequence"/>
</dbReference>
<evidence type="ECO:0000256" key="3">
    <source>
        <dbReference type="ARBA" id="ARBA00022989"/>
    </source>
</evidence>
<accession>A0AA43QVJ3</accession>
<keyword evidence="3 6" id="KW-1133">Transmembrane helix</keyword>
<keyword evidence="2 6" id="KW-0812">Transmembrane</keyword>
<dbReference type="EMBL" id="JAPUFD010000016">
    <property type="protein sequence ID" value="MDI1492086.1"/>
    <property type="molecule type" value="Genomic_DNA"/>
</dbReference>
<dbReference type="Pfam" id="PF20684">
    <property type="entry name" value="Fung_rhodopsin"/>
    <property type="match status" value="1"/>
</dbReference>
<evidence type="ECO:0000313" key="9">
    <source>
        <dbReference type="Proteomes" id="UP001161017"/>
    </source>
</evidence>
<evidence type="ECO:0000256" key="2">
    <source>
        <dbReference type="ARBA" id="ARBA00022692"/>
    </source>
</evidence>
<comment type="similarity">
    <text evidence="5">Belongs to the SAT4 family.</text>
</comment>
<comment type="caution">
    <text evidence="8">The sequence shown here is derived from an EMBL/GenBank/DDBJ whole genome shotgun (WGS) entry which is preliminary data.</text>
</comment>
<protein>
    <recommendedName>
        <fullName evidence="7">Rhodopsin domain-containing protein</fullName>
    </recommendedName>
</protein>